<organism evidence="2 3">
    <name type="scientific">Blastomyces gilchristii (strain SLH14081)</name>
    <name type="common">Blastomyces dermatitidis</name>
    <dbReference type="NCBI Taxonomy" id="559298"/>
    <lineage>
        <taxon>Eukaryota</taxon>
        <taxon>Fungi</taxon>
        <taxon>Dikarya</taxon>
        <taxon>Ascomycota</taxon>
        <taxon>Pezizomycotina</taxon>
        <taxon>Eurotiomycetes</taxon>
        <taxon>Eurotiomycetidae</taxon>
        <taxon>Onygenales</taxon>
        <taxon>Ajellomycetaceae</taxon>
        <taxon>Blastomyces</taxon>
    </lineage>
</organism>
<evidence type="ECO:0000256" key="1">
    <source>
        <dbReference type="SAM" id="SignalP"/>
    </source>
</evidence>
<feature type="signal peptide" evidence="1">
    <location>
        <begin position="1"/>
        <end position="15"/>
    </location>
</feature>
<keyword evidence="1" id="KW-0732">Signal</keyword>
<evidence type="ECO:0000313" key="2">
    <source>
        <dbReference type="EMBL" id="OAT12532.1"/>
    </source>
</evidence>
<dbReference type="VEuPathDB" id="FungiDB:BDBG_07862"/>
<dbReference type="Proteomes" id="UP000002038">
    <property type="component" value="Unassembled WGS sequence"/>
</dbReference>
<dbReference type="GeneID" id="8508743"/>
<sequence length="472" mass="53269">MSLLDFLFPLRTALTDITACSMLLLCTRHLGYCSTCGMVAATQNPMTRGAKCYQGLDCVEGMGNLCRSPGRGHLNPWKRCFTARSLFCSNTGCSSTLVRTRIHARRKFAAIVSCEGRDYYYHTKSRTMRMTIIARTKNFSVEVEHTVQRSTVASLRGAPVKSSSFEIMPTASAPVLQLLKRGDSYFVSAGTGKLLPASLPDLMSSWAGVAMAFEAGYIRDVMRYIRLYPFSNGHLHITGEKTDFPCTVTLSFSGSHTHSITIPSEALNTWPGRIIQWENKRLSSGWECTCDWKIGSAVIMSFVIGLWTDMWRLHSLASANNEKELLFPEDQGPESFSYDLMASMDDRSRHEKLKARAWKDRMAWERWGVRPQDVVRYRVSYFKSILLADGTIEMDDNEKADIPGSRQRYCIFVGFEMKPREGLMVLRFLVSSEDGLKPWTKLAPHNYTLRDLGIRLDESSGSTSPTTEFEDD</sequence>
<dbReference type="EMBL" id="GG657468">
    <property type="protein sequence ID" value="OAT12532.1"/>
    <property type="molecule type" value="Genomic_DNA"/>
</dbReference>
<dbReference type="OrthoDB" id="4188823at2759"/>
<proteinExistence type="predicted"/>
<reference evidence="3" key="1">
    <citation type="journal article" date="2015" name="PLoS Genet.">
        <title>The dynamic genome and transcriptome of the human fungal pathogen Blastomyces and close relative Emmonsia.</title>
        <authorList>
            <person name="Munoz J.F."/>
            <person name="Gauthier G.M."/>
            <person name="Desjardins C.A."/>
            <person name="Gallo J.E."/>
            <person name="Holder J."/>
            <person name="Sullivan T.D."/>
            <person name="Marty A.J."/>
            <person name="Carmen J.C."/>
            <person name="Chen Z."/>
            <person name="Ding L."/>
            <person name="Gujja S."/>
            <person name="Magrini V."/>
            <person name="Misas E."/>
            <person name="Mitreva M."/>
            <person name="Priest M."/>
            <person name="Saif S."/>
            <person name="Whiston E.A."/>
            <person name="Young S."/>
            <person name="Zeng Q."/>
            <person name="Goldman W.E."/>
            <person name="Mardis E.R."/>
            <person name="Taylor J.W."/>
            <person name="McEwen J.G."/>
            <person name="Clay O.K."/>
            <person name="Klein B.S."/>
            <person name="Cuomo C.A."/>
        </authorList>
    </citation>
    <scope>NUCLEOTIDE SEQUENCE [LARGE SCALE GENOMIC DNA]</scope>
    <source>
        <strain evidence="3">SLH14081</strain>
    </source>
</reference>
<accession>A0A179V1Q8</accession>
<dbReference type="AlphaFoldDB" id="A0A179V1Q8"/>
<keyword evidence="3" id="KW-1185">Reference proteome</keyword>
<dbReference type="KEGG" id="bgh:BDBG_07862"/>
<evidence type="ECO:0000313" key="3">
    <source>
        <dbReference type="Proteomes" id="UP000002038"/>
    </source>
</evidence>
<name>A0A179V1Q8_BLAGS</name>
<dbReference type="RefSeq" id="XP_031580429.1">
    <property type="nucleotide sequence ID" value="XM_031723293.1"/>
</dbReference>
<gene>
    <name evidence="2" type="ORF">BDBG_07862</name>
</gene>
<protein>
    <submittedName>
        <fullName evidence="2">Uncharacterized protein</fullName>
    </submittedName>
</protein>
<feature type="chain" id="PRO_5013040164" evidence="1">
    <location>
        <begin position="16"/>
        <end position="472"/>
    </location>
</feature>